<name>A0A2G8I5E5_PREIN</name>
<dbReference type="SUPFAM" id="SSF53098">
    <property type="entry name" value="Ribonuclease H-like"/>
    <property type="match status" value="1"/>
</dbReference>
<dbReference type="InterPro" id="IPR011991">
    <property type="entry name" value="ArsR-like_HTH"/>
</dbReference>
<dbReference type="CDD" id="cd00090">
    <property type="entry name" value="HTH_ARSR"/>
    <property type="match status" value="1"/>
</dbReference>
<accession>A0A2G8I5E5</accession>
<dbReference type="AlphaFoldDB" id="A0A2G8I5E5"/>
<dbReference type="GO" id="GO:0015074">
    <property type="term" value="P:DNA integration"/>
    <property type="evidence" value="ECO:0007669"/>
    <property type="project" value="InterPro"/>
</dbReference>
<dbReference type="GO" id="GO:0004803">
    <property type="term" value="F:transposase activity"/>
    <property type="evidence" value="ECO:0007669"/>
    <property type="project" value="TreeGrafter"/>
</dbReference>
<dbReference type="InterPro" id="IPR051917">
    <property type="entry name" value="Transposase-Integrase"/>
</dbReference>
<keyword evidence="1" id="KW-0233">DNA recombination</keyword>
<sequence>MYKQLTSEQRSQIFALLQRKSPRKEIAHIVGISQSTLSRELKRNGSPSGKYVWFKAHDKAMERRKRSVSNAALAPGLVWRIKRTIIEEQWSPRQISGVLKKEGVSVSHQSIYNIIHADATGELARHTRHKLKYRHRPKCKASPIACRTSIHQRPKEANGKRFGDFEMDLIVDRYNHAILTIVERSTNMLFMTRLPHGKKSEPLAREVRRLLLPYRKHIKTITTDNGPEFAAHKMITEYLGTIVYFADPYASWQKGTIENTNKLIRQYIPKQANFDDFTDKKIANIQKKINRRPRQKLNFKTPKCEFYRKI</sequence>
<dbReference type="Gene3D" id="3.30.420.10">
    <property type="entry name" value="Ribonuclease H-like superfamily/Ribonuclease H"/>
    <property type="match status" value="1"/>
</dbReference>
<reference evidence="2 3" key="1">
    <citation type="submission" date="2017-11" db="EMBL/GenBank/DDBJ databases">
        <title>Genome sequencing of Prevotella intermedia KCOM 1101.</title>
        <authorList>
            <person name="Kook J.-K."/>
            <person name="Park S.-N."/>
            <person name="Lim Y.K."/>
        </authorList>
    </citation>
    <scope>NUCLEOTIDE SEQUENCE [LARGE SCALE GENOMIC DNA]</scope>
    <source>
        <strain evidence="2 3">KCOM 1101</strain>
    </source>
</reference>
<evidence type="ECO:0000313" key="2">
    <source>
        <dbReference type="EMBL" id="PIK18647.1"/>
    </source>
</evidence>
<dbReference type="InterPro" id="IPR025246">
    <property type="entry name" value="IS30-like_HTH"/>
</dbReference>
<dbReference type="Gene3D" id="1.10.10.60">
    <property type="entry name" value="Homeodomain-like"/>
    <property type="match status" value="1"/>
</dbReference>
<organism evidence="2 3">
    <name type="scientific">Prevotella intermedia</name>
    <dbReference type="NCBI Taxonomy" id="28131"/>
    <lineage>
        <taxon>Bacteria</taxon>
        <taxon>Pseudomonadati</taxon>
        <taxon>Bacteroidota</taxon>
        <taxon>Bacteroidia</taxon>
        <taxon>Bacteroidales</taxon>
        <taxon>Prevotellaceae</taxon>
        <taxon>Prevotella</taxon>
    </lineage>
</organism>
<dbReference type="GO" id="GO:0003676">
    <property type="term" value="F:nucleic acid binding"/>
    <property type="evidence" value="ECO:0007669"/>
    <property type="project" value="InterPro"/>
</dbReference>
<dbReference type="RefSeq" id="WP_099891633.1">
    <property type="nucleotide sequence ID" value="NZ_CP024732.1"/>
</dbReference>
<dbReference type="InterPro" id="IPR001584">
    <property type="entry name" value="Integrase_cat-core"/>
</dbReference>
<gene>
    <name evidence="2" type="ORF">CTI16_05985</name>
</gene>
<dbReference type="PANTHER" id="PTHR10948">
    <property type="entry name" value="TRANSPOSASE"/>
    <property type="match status" value="1"/>
</dbReference>
<dbReference type="NCBIfam" id="NF033563">
    <property type="entry name" value="transpos_IS30"/>
    <property type="match status" value="1"/>
</dbReference>
<dbReference type="Pfam" id="PF13936">
    <property type="entry name" value="HTH_38"/>
    <property type="match status" value="1"/>
</dbReference>
<dbReference type="GO" id="GO:0006355">
    <property type="term" value="P:regulation of DNA-templated transcription"/>
    <property type="evidence" value="ECO:0007669"/>
    <property type="project" value="UniProtKB-ARBA"/>
</dbReference>
<dbReference type="InterPro" id="IPR012337">
    <property type="entry name" value="RNaseH-like_sf"/>
</dbReference>
<proteinExistence type="predicted"/>
<evidence type="ECO:0000256" key="1">
    <source>
        <dbReference type="ARBA" id="ARBA00023172"/>
    </source>
</evidence>
<dbReference type="PANTHER" id="PTHR10948:SF23">
    <property type="entry name" value="TRANSPOSASE INSI FOR INSERTION SEQUENCE ELEMENT IS30A-RELATED"/>
    <property type="match status" value="1"/>
</dbReference>
<dbReference type="GO" id="GO:0006310">
    <property type="term" value="P:DNA recombination"/>
    <property type="evidence" value="ECO:0007669"/>
    <property type="project" value="UniProtKB-KW"/>
</dbReference>
<dbReference type="InterPro" id="IPR053392">
    <property type="entry name" value="Transposase_IS30-like"/>
</dbReference>
<comment type="caution">
    <text evidence="2">The sequence shown here is derived from an EMBL/GenBank/DDBJ whole genome shotgun (WGS) entry which is preliminary data.</text>
</comment>
<dbReference type="InterPro" id="IPR009057">
    <property type="entry name" value="Homeodomain-like_sf"/>
</dbReference>
<dbReference type="PROSITE" id="PS50994">
    <property type="entry name" value="INTEGRASE"/>
    <property type="match status" value="1"/>
</dbReference>
<dbReference type="SUPFAM" id="SSF46689">
    <property type="entry name" value="Homeodomain-like"/>
    <property type="match status" value="1"/>
</dbReference>
<dbReference type="GO" id="GO:0032196">
    <property type="term" value="P:transposition"/>
    <property type="evidence" value="ECO:0007669"/>
    <property type="project" value="TreeGrafter"/>
</dbReference>
<dbReference type="EMBL" id="PEKM01000001">
    <property type="protein sequence ID" value="PIK18647.1"/>
    <property type="molecule type" value="Genomic_DNA"/>
</dbReference>
<evidence type="ECO:0000313" key="3">
    <source>
        <dbReference type="Proteomes" id="UP000229111"/>
    </source>
</evidence>
<protein>
    <submittedName>
        <fullName evidence="2">IS30 family transposase</fullName>
    </submittedName>
</protein>
<dbReference type="GO" id="GO:0005829">
    <property type="term" value="C:cytosol"/>
    <property type="evidence" value="ECO:0007669"/>
    <property type="project" value="TreeGrafter"/>
</dbReference>
<dbReference type="InterPro" id="IPR036397">
    <property type="entry name" value="RNaseH_sf"/>
</dbReference>
<dbReference type="Proteomes" id="UP000229111">
    <property type="component" value="Unassembled WGS sequence"/>
</dbReference>